<dbReference type="AlphaFoldDB" id="A0ABD0X357"/>
<proteinExistence type="predicted"/>
<evidence type="ECO:0000313" key="1">
    <source>
        <dbReference type="EMBL" id="KAL0985534.1"/>
    </source>
</evidence>
<comment type="caution">
    <text evidence="1">The sequence shown here is derived from an EMBL/GenBank/DDBJ whole genome shotgun (WGS) entry which is preliminary data.</text>
</comment>
<protein>
    <submittedName>
        <fullName evidence="1">Uncharacterized protein</fullName>
    </submittedName>
</protein>
<keyword evidence="2" id="KW-1185">Reference proteome</keyword>
<reference evidence="1 2" key="1">
    <citation type="submission" date="2024-06" db="EMBL/GenBank/DDBJ databases">
        <authorList>
            <person name="Pan Q."/>
            <person name="Wen M."/>
            <person name="Jouanno E."/>
            <person name="Zahm M."/>
            <person name="Klopp C."/>
            <person name="Cabau C."/>
            <person name="Louis A."/>
            <person name="Berthelot C."/>
            <person name="Parey E."/>
            <person name="Roest Crollius H."/>
            <person name="Montfort J."/>
            <person name="Robinson-Rechavi M."/>
            <person name="Bouchez O."/>
            <person name="Lampietro C."/>
            <person name="Lopez Roques C."/>
            <person name="Donnadieu C."/>
            <person name="Postlethwait J."/>
            <person name="Bobe J."/>
            <person name="Verreycken H."/>
            <person name="Guiguen Y."/>
        </authorList>
    </citation>
    <scope>NUCLEOTIDE SEQUENCE [LARGE SCALE GENOMIC DNA]</scope>
    <source>
        <strain evidence="1">Up_M1</strain>
        <tissue evidence="1">Testis</tissue>
    </source>
</reference>
<dbReference type="Proteomes" id="UP001557470">
    <property type="component" value="Unassembled WGS sequence"/>
</dbReference>
<evidence type="ECO:0000313" key="2">
    <source>
        <dbReference type="Proteomes" id="UP001557470"/>
    </source>
</evidence>
<sequence length="102" mass="11563">MNSHTVNINAKISQFLLSFLRWLTGEDTLQLKKANTTEMLRTTKALCPPFLQSVTSPPQEKFPQSPDRIEDEGYWGLNGSCFRVCQRASFMSKVKSRVLAPV</sequence>
<dbReference type="EMBL" id="JAGEUA010000004">
    <property type="protein sequence ID" value="KAL0985534.1"/>
    <property type="molecule type" value="Genomic_DNA"/>
</dbReference>
<name>A0ABD0X357_UMBPY</name>
<accession>A0ABD0X357</accession>
<gene>
    <name evidence="1" type="ORF">UPYG_G00158280</name>
</gene>
<organism evidence="1 2">
    <name type="scientific">Umbra pygmaea</name>
    <name type="common">Eastern mudminnow</name>
    <dbReference type="NCBI Taxonomy" id="75934"/>
    <lineage>
        <taxon>Eukaryota</taxon>
        <taxon>Metazoa</taxon>
        <taxon>Chordata</taxon>
        <taxon>Craniata</taxon>
        <taxon>Vertebrata</taxon>
        <taxon>Euteleostomi</taxon>
        <taxon>Actinopterygii</taxon>
        <taxon>Neopterygii</taxon>
        <taxon>Teleostei</taxon>
        <taxon>Protacanthopterygii</taxon>
        <taxon>Esociformes</taxon>
        <taxon>Umbridae</taxon>
        <taxon>Umbra</taxon>
    </lineage>
</organism>